<dbReference type="InterPro" id="IPR011152">
    <property type="entry name" value="Pesterase_MJ0912"/>
</dbReference>
<dbReference type="OrthoDB" id="9813918at2"/>
<evidence type="ECO:0000259" key="1">
    <source>
        <dbReference type="Pfam" id="PF00149"/>
    </source>
</evidence>
<dbReference type="GO" id="GO:0016791">
    <property type="term" value="F:phosphatase activity"/>
    <property type="evidence" value="ECO:0007669"/>
    <property type="project" value="TreeGrafter"/>
</dbReference>
<name>Q6APJ4_DESPS</name>
<dbReference type="PANTHER" id="PTHR42850:SF2">
    <property type="entry name" value="BLL5683 PROTEIN"/>
    <property type="match status" value="1"/>
</dbReference>
<dbReference type="SUPFAM" id="SSF56300">
    <property type="entry name" value="Metallo-dependent phosphatases"/>
    <property type="match status" value="1"/>
</dbReference>
<dbReference type="AlphaFoldDB" id="Q6APJ4"/>
<dbReference type="InterPro" id="IPR029052">
    <property type="entry name" value="Metallo-depent_PP-like"/>
</dbReference>
<reference evidence="3" key="1">
    <citation type="journal article" date="2004" name="Environ. Microbiol.">
        <title>The genome of Desulfotalea psychrophila, a sulfate-reducing bacterium from permanently cold Arctic sediments.</title>
        <authorList>
            <person name="Rabus R."/>
            <person name="Ruepp A."/>
            <person name="Frickey T."/>
            <person name="Rattei T."/>
            <person name="Fartmann B."/>
            <person name="Stark M."/>
            <person name="Bauer M."/>
            <person name="Zibat A."/>
            <person name="Lombardot T."/>
            <person name="Becker I."/>
            <person name="Amann J."/>
            <person name="Gellner K."/>
            <person name="Teeling H."/>
            <person name="Leuschner W.D."/>
            <person name="Gloeckner F.-O."/>
            <person name="Lupas A.N."/>
            <person name="Amann R."/>
            <person name="Klenk H.-P."/>
        </authorList>
    </citation>
    <scope>NUCLEOTIDE SEQUENCE [LARGE SCALE GENOMIC DNA]</scope>
    <source>
        <strain evidence="3">DSM 12343 / LSv54</strain>
    </source>
</reference>
<dbReference type="Pfam" id="PF00149">
    <property type="entry name" value="Metallophos"/>
    <property type="match status" value="1"/>
</dbReference>
<dbReference type="PIRSF" id="PIRSF000883">
    <property type="entry name" value="Pesterase_MJ0912"/>
    <property type="match status" value="1"/>
</dbReference>
<dbReference type="eggNOG" id="COG0639">
    <property type="taxonomic scope" value="Bacteria"/>
</dbReference>
<dbReference type="KEGG" id="dps:DP1001"/>
<feature type="domain" description="Calcineurin-like phosphoesterase" evidence="1">
    <location>
        <begin position="1"/>
        <end position="154"/>
    </location>
</feature>
<dbReference type="HOGENOM" id="CLU_074761_0_1_7"/>
<dbReference type="Proteomes" id="UP000000602">
    <property type="component" value="Chromosome"/>
</dbReference>
<dbReference type="STRING" id="177439.DP1001"/>
<accession>Q6APJ4</accession>
<dbReference type="Gene3D" id="3.60.21.10">
    <property type="match status" value="1"/>
</dbReference>
<dbReference type="GO" id="GO:0005737">
    <property type="term" value="C:cytoplasm"/>
    <property type="evidence" value="ECO:0007669"/>
    <property type="project" value="TreeGrafter"/>
</dbReference>
<dbReference type="RefSeq" id="WP_011188244.1">
    <property type="nucleotide sequence ID" value="NC_006138.1"/>
</dbReference>
<dbReference type="EMBL" id="CR522870">
    <property type="protein sequence ID" value="CAG35730.1"/>
    <property type="molecule type" value="Genomic_DNA"/>
</dbReference>
<dbReference type="InterPro" id="IPR004843">
    <property type="entry name" value="Calcineurin-like_PHP"/>
</dbReference>
<dbReference type="PANTHER" id="PTHR42850">
    <property type="entry name" value="METALLOPHOSPHOESTERASE"/>
    <property type="match status" value="1"/>
</dbReference>
<gene>
    <name evidence="2" type="ordered locus">DP1001</name>
</gene>
<dbReference type="CDD" id="cd00838">
    <property type="entry name" value="MPP_superfamily"/>
    <property type="match status" value="1"/>
</dbReference>
<evidence type="ECO:0000313" key="2">
    <source>
        <dbReference type="EMBL" id="CAG35730.1"/>
    </source>
</evidence>
<sequence>MKIAIISDVHGNYEALSAVLADLAGRPYDLLISLGDNIGYGPEPEQVLVRMQMMNILSVAGNHERAMFDSQAYDGLNFQAQENNLRTRAMLSPESLLYCQAMPDFWVQDRAYFVHGFPPDSFSRYLYEVPDEEIREYLAGTGMDVCFVGHTHRPALLEVEDGQLITTKLGEGHFVLDPCRSYIVNVGSVGQPRGKDRRAQYVLWDSLSHELQVICLSYDPLPTMKKIRALGFSENYASRLQ</sequence>
<dbReference type="InterPro" id="IPR050126">
    <property type="entry name" value="Ap4A_hydrolase"/>
</dbReference>
<organism evidence="2 3">
    <name type="scientific">Desulfotalea psychrophila (strain LSv54 / DSM 12343)</name>
    <dbReference type="NCBI Taxonomy" id="177439"/>
    <lineage>
        <taxon>Bacteria</taxon>
        <taxon>Pseudomonadati</taxon>
        <taxon>Thermodesulfobacteriota</taxon>
        <taxon>Desulfobulbia</taxon>
        <taxon>Desulfobulbales</taxon>
        <taxon>Desulfocapsaceae</taxon>
        <taxon>Desulfotalea</taxon>
    </lineage>
</organism>
<evidence type="ECO:0000313" key="3">
    <source>
        <dbReference type="Proteomes" id="UP000000602"/>
    </source>
</evidence>
<proteinExistence type="predicted"/>
<protein>
    <recommendedName>
        <fullName evidence="1">Calcineurin-like phosphoesterase domain-containing protein</fullName>
    </recommendedName>
</protein>
<keyword evidence="3" id="KW-1185">Reference proteome</keyword>